<evidence type="ECO:0000256" key="1">
    <source>
        <dbReference type="HAMAP-Rule" id="MF_01297"/>
    </source>
</evidence>
<gene>
    <name evidence="4" type="ORF">L1785_14025</name>
</gene>
<dbReference type="PANTHER" id="PTHR15854">
    <property type="entry name" value="THAP4 PROTEIN"/>
    <property type="match status" value="1"/>
</dbReference>
<dbReference type="SUPFAM" id="SSF50814">
    <property type="entry name" value="Lipocalins"/>
    <property type="match status" value="2"/>
</dbReference>
<accession>A0AA41QEP7</accession>
<comment type="caution">
    <text evidence="1">Lacks the conserved His residue that binds heme iron in the nitrobindin family.</text>
</comment>
<dbReference type="Pfam" id="PF08768">
    <property type="entry name" value="THAP4_heme-bd"/>
    <property type="match status" value="1"/>
</dbReference>
<dbReference type="EMBL" id="JAKGSG010000038">
    <property type="protein sequence ID" value="MCF4122095.1"/>
    <property type="molecule type" value="Genomic_DNA"/>
</dbReference>
<dbReference type="PANTHER" id="PTHR15854:SF4">
    <property type="entry name" value="PEROXYNITRITE ISOMERASE THAP4"/>
    <property type="match status" value="1"/>
</dbReference>
<dbReference type="InterPro" id="IPR012674">
    <property type="entry name" value="Calycin"/>
</dbReference>
<evidence type="ECO:0000313" key="5">
    <source>
        <dbReference type="Proteomes" id="UP001165405"/>
    </source>
</evidence>
<comment type="caution">
    <text evidence="4">The sequence shown here is derived from an EMBL/GenBank/DDBJ whole genome shotgun (WGS) entry which is preliminary data.</text>
</comment>
<evidence type="ECO:0000313" key="4">
    <source>
        <dbReference type="EMBL" id="MCF4122095.1"/>
    </source>
</evidence>
<name>A0AA41QEP7_9MICO</name>
<proteinExistence type="inferred from homology"/>
<sequence>MAFSFPEGLAPEVYPLAWLVGHWRGEGVIDYPGIDKRTFVQHLVFDHDGGPYLRFESTLRVLDSVVPDALPAEGEWPERVADPAEGEAPAKATGTPSGDAGTVWSTETGYWRVSTDRPEGLEDAKHALEVLVSDASGRLSLYLGAVGNGRIDLATDFIARTSTATEVSASKRLYGLVEGRLLWVEELAAFGEPLRSYASAELDRL</sequence>
<comment type="similarity">
    <text evidence="1">Belongs to the nitrobindin family.</text>
</comment>
<dbReference type="Gene3D" id="2.40.128.20">
    <property type="match status" value="1"/>
</dbReference>
<dbReference type="InterPro" id="IPR045165">
    <property type="entry name" value="Nitrobindin"/>
</dbReference>
<feature type="region of interest" description="Disordered" evidence="2">
    <location>
        <begin position="73"/>
        <end position="101"/>
    </location>
</feature>
<dbReference type="CDD" id="cd07828">
    <property type="entry name" value="lipocalin_heme-bd-THAP4-like"/>
    <property type="match status" value="1"/>
</dbReference>
<organism evidence="4 5">
    <name type="scientific">Antribacter soli</name>
    <dbReference type="NCBI Taxonomy" id="2910976"/>
    <lineage>
        <taxon>Bacteria</taxon>
        <taxon>Bacillati</taxon>
        <taxon>Actinomycetota</taxon>
        <taxon>Actinomycetes</taxon>
        <taxon>Micrococcales</taxon>
        <taxon>Promicromonosporaceae</taxon>
        <taxon>Antribacter</taxon>
    </lineage>
</organism>
<evidence type="ECO:0000259" key="3">
    <source>
        <dbReference type="Pfam" id="PF08768"/>
    </source>
</evidence>
<dbReference type="Proteomes" id="UP001165405">
    <property type="component" value="Unassembled WGS sequence"/>
</dbReference>
<reference evidence="4" key="1">
    <citation type="submission" date="2022-01" db="EMBL/GenBank/DDBJ databases">
        <title>Antribacter sp. nov., isolated from Guizhou of China.</title>
        <authorList>
            <person name="Chengliang C."/>
            <person name="Ya Z."/>
        </authorList>
    </citation>
    <scope>NUCLEOTIDE SEQUENCE</scope>
    <source>
        <strain evidence="4">KLBMP 9083</strain>
    </source>
</reference>
<dbReference type="RefSeq" id="WP_236089894.1">
    <property type="nucleotide sequence ID" value="NZ_JAKGSG010000038.1"/>
</dbReference>
<comment type="caution">
    <text evidence="1">Lacks conserved residue(s) required for the propagation of feature annotation.</text>
</comment>
<evidence type="ECO:0000256" key="2">
    <source>
        <dbReference type="SAM" id="MobiDB-lite"/>
    </source>
</evidence>
<dbReference type="AlphaFoldDB" id="A0AA41QEP7"/>
<protein>
    <recommendedName>
        <fullName evidence="1">Ferric nitrobindin-like protein</fullName>
    </recommendedName>
</protein>
<dbReference type="InterPro" id="IPR022939">
    <property type="entry name" value="Nb(III)_bact/plant"/>
</dbReference>
<feature type="short sequence motif" description="GXWXGXG" evidence="1">
    <location>
        <begin position="21"/>
        <end position="27"/>
    </location>
</feature>
<keyword evidence="5" id="KW-1185">Reference proteome</keyword>
<dbReference type="InterPro" id="IPR014878">
    <property type="entry name" value="THAP4-like_heme-bd"/>
</dbReference>
<dbReference type="HAMAP" id="MF_01297">
    <property type="entry name" value="nitrobindin"/>
    <property type="match status" value="1"/>
</dbReference>
<feature type="domain" description="THAP4-like heme-binding" evidence="3">
    <location>
        <begin position="13"/>
        <end position="204"/>
    </location>
</feature>